<proteinExistence type="inferred from homology"/>
<dbReference type="FunFam" id="2.160.20.10:FF:000004">
    <property type="entry name" value="Pectin lyase-like superfamily protein"/>
    <property type="match status" value="1"/>
</dbReference>
<name>A0A2I0JFT6_PUNGR</name>
<keyword evidence="10" id="KW-0732">Signal</keyword>
<dbReference type="Pfam" id="PF00295">
    <property type="entry name" value="Glyco_hydro_28"/>
    <property type="match status" value="1"/>
</dbReference>
<keyword evidence="5 9" id="KW-0378">Hydrolase</keyword>
<reference evidence="11 12" key="1">
    <citation type="submission" date="2017-11" db="EMBL/GenBank/DDBJ databases">
        <title>De-novo sequencing of pomegranate (Punica granatum L.) genome.</title>
        <authorList>
            <person name="Akparov Z."/>
            <person name="Amiraslanov A."/>
            <person name="Hajiyeva S."/>
            <person name="Abbasov M."/>
            <person name="Kaur K."/>
            <person name="Hamwieh A."/>
            <person name="Solovyev V."/>
            <person name="Salamov A."/>
            <person name="Braich B."/>
            <person name="Kosarev P."/>
            <person name="Mahmoud A."/>
            <person name="Hajiyev E."/>
            <person name="Babayeva S."/>
            <person name="Izzatullayeva V."/>
            <person name="Mammadov A."/>
            <person name="Mammadov A."/>
            <person name="Sharifova S."/>
            <person name="Ojaghi J."/>
            <person name="Eynullazada K."/>
            <person name="Bayramov B."/>
            <person name="Abdulazimova A."/>
            <person name="Shahmuradov I."/>
        </authorList>
    </citation>
    <scope>NUCLEOTIDE SEQUENCE [LARGE SCALE GENOMIC DNA]</scope>
    <source>
        <strain evidence="12">cv. AG2017</strain>
        <tissue evidence="11">Leaf</tissue>
    </source>
</reference>
<protein>
    <recommendedName>
        <fullName evidence="13">Exopolygalacturonase-like</fullName>
    </recommendedName>
</protein>
<comment type="caution">
    <text evidence="11">The sequence shown here is derived from an EMBL/GenBank/DDBJ whole genome shotgun (WGS) entry which is preliminary data.</text>
</comment>
<evidence type="ECO:0000256" key="6">
    <source>
        <dbReference type="ARBA" id="ARBA00023295"/>
    </source>
</evidence>
<dbReference type="Proteomes" id="UP000233551">
    <property type="component" value="Unassembled WGS sequence"/>
</dbReference>
<evidence type="ECO:0000256" key="4">
    <source>
        <dbReference type="ARBA" id="ARBA00022525"/>
    </source>
</evidence>
<dbReference type="STRING" id="22663.A0A2I0JFT6"/>
<dbReference type="EMBL" id="PGOL01001763">
    <property type="protein sequence ID" value="PKI54823.1"/>
    <property type="molecule type" value="Genomic_DNA"/>
</dbReference>
<dbReference type="InterPro" id="IPR012334">
    <property type="entry name" value="Pectin_lyas_fold"/>
</dbReference>
<accession>A0A2I0JFT6</accession>
<dbReference type="AlphaFoldDB" id="A0A2I0JFT6"/>
<keyword evidence="7" id="KW-0961">Cell wall biogenesis/degradation</keyword>
<evidence type="ECO:0000313" key="11">
    <source>
        <dbReference type="EMBL" id="PKI54823.1"/>
    </source>
</evidence>
<evidence type="ECO:0000256" key="8">
    <source>
        <dbReference type="PROSITE-ProRule" id="PRU10052"/>
    </source>
</evidence>
<organism evidence="11 12">
    <name type="scientific">Punica granatum</name>
    <name type="common">Pomegranate</name>
    <dbReference type="NCBI Taxonomy" id="22663"/>
    <lineage>
        <taxon>Eukaryota</taxon>
        <taxon>Viridiplantae</taxon>
        <taxon>Streptophyta</taxon>
        <taxon>Embryophyta</taxon>
        <taxon>Tracheophyta</taxon>
        <taxon>Spermatophyta</taxon>
        <taxon>Magnoliopsida</taxon>
        <taxon>eudicotyledons</taxon>
        <taxon>Gunneridae</taxon>
        <taxon>Pentapetalae</taxon>
        <taxon>rosids</taxon>
        <taxon>malvids</taxon>
        <taxon>Myrtales</taxon>
        <taxon>Lythraceae</taxon>
        <taxon>Punica</taxon>
    </lineage>
</organism>
<dbReference type="PROSITE" id="PS00502">
    <property type="entry name" value="POLYGALACTURONASE"/>
    <property type="match status" value="1"/>
</dbReference>
<evidence type="ECO:0008006" key="13">
    <source>
        <dbReference type="Google" id="ProtNLM"/>
    </source>
</evidence>
<evidence type="ECO:0000256" key="9">
    <source>
        <dbReference type="RuleBase" id="RU361169"/>
    </source>
</evidence>
<keyword evidence="3" id="KW-0134">Cell wall</keyword>
<dbReference type="InterPro" id="IPR006626">
    <property type="entry name" value="PbH1"/>
</dbReference>
<dbReference type="GO" id="GO:0005975">
    <property type="term" value="P:carbohydrate metabolic process"/>
    <property type="evidence" value="ECO:0007669"/>
    <property type="project" value="InterPro"/>
</dbReference>
<evidence type="ECO:0000256" key="2">
    <source>
        <dbReference type="ARBA" id="ARBA00008834"/>
    </source>
</evidence>
<evidence type="ECO:0000256" key="1">
    <source>
        <dbReference type="ARBA" id="ARBA00004191"/>
    </source>
</evidence>
<dbReference type="SMART" id="SM00710">
    <property type="entry name" value="PbH1"/>
    <property type="match status" value="5"/>
</dbReference>
<dbReference type="GO" id="GO:0071555">
    <property type="term" value="P:cell wall organization"/>
    <property type="evidence" value="ECO:0007669"/>
    <property type="project" value="UniProtKB-KW"/>
</dbReference>
<evidence type="ECO:0000256" key="3">
    <source>
        <dbReference type="ARBA" id="ARBA00022512"/>
    </source>
</evidence>
<dbReference type="PANTHER" id="PTHR31375">
    <property type="match status" value="1"/>
</dbReference>
<dbReference type="Gene3D" id="2.160.20.10">
    <property type="entry name" value="Single-stranded right-handed beta-helix, Pectin lyase-like"/>
    <property type="match status" value="1"/>
</dbReference>
<gene>
    <name evidence="11" type="ORF">CRG98_024774</name>
</gene>
<feature type="chain" id="PRO_5014130697" description="Exopolygalacturonase-like" evidence="10">
    <location>
        <begin position="27"/>
        <end position="397"/>
    </location>
</feature>
<feature type="active site" evidence="8">
    <location>
        <position position="245"/>
    </location>
</feature>
<evidence type="ECO:0000313" key="12">
    <source>
        <dbReference type="Proteomes" id="UP000233551"/>
    </source>
</evidence>
<keyword evidence="6 9" id="KW-0326">Glycosidase</keyword>
<feature type="signal peptide" evidence="10">
    <location>
        <begin position="1"/>
        <end position="26"/>
    </location>
</feature>
<dbReference type="GO" id="GO:0004650">
    <property type="term" value="F:polygalacturonase activity"/>
    <property type="evidence" value="ECO:0007669"/>
    <property type="project" value="InterPro"/>
</dbReference>
<comment type="similarity">
    <text evidence="2 9">Belongs to the glycosyl hydrolase 28 family.</text>
</comment>
<evidence type="ECO:0000256" key="7">
    <source>
        <dbReference type="ARBA" id="ARBA00023316"/>
    </source>
</evidence>
<dbReference type="InterPro" id="IPR000743">
    <property type="entry name" value="Glyco_hydro_28"/>
</dbReference>
<sequence length="397" mass="43419">MDLRSLSCKSCIVVIFLLLLVNDVRAYIPTKRFNVEAFGAVGNGRTDSSKAFLYAFTRACQFNGYSILLVPKGTFLVGPVVFKGPCRGPIDFQLRGIMRAPAGAVGMDHWISFRYIDRLMIYGGGILDGRGETAWHYNDCSRNSNCQSLPVSLRLDFVTNSVVRGITSLNSKNFHMNIMGCTNLRMERLHIIAPAESPNTDGVHLGYSEHIRISDSIIATGDDCISLGPGSKNIEVLGVTCGPGHGISIGSLGKYQNELDVSGIKVRNCVLDGTDNGLRIKTWATSLKSKVHDITFEDVIMNNVYNPIFIDQQYCPGGNCDNSKASSVQIQDVMFRRIRGTSKSQAAVNLRCSRLYPCKNIKLADINLSYKGPANTTCLNVQASAWGLQKPDLGACI</sequence>
<keyword evidence="12" id="KW-1185">Reference proteome</keyword>
<evidence type="ECO:0000256" key="5">
    <source>
        <dbReference type="ARBA" id="ARBA00022801"/>
    </source>
</evidence>
<keyword evidence="4" id="KW-0964">Secreted</keyword>
<evidence type="ECO:0000256" key="10">
    <source>
        <dbReference type="SAM" id="SignalP"/>
    </source>
</evidence>
<comment type="subcellular location">
    <subcellularLocation>
        <location evidence="1">Secreted</location>
        <location evidence="1">Cell wall</location>
    </subcellularLocation>
</comment>
<dbReference type="InterPro" id="IPR011050">
    <property type="entry name" value="Pectin_lyase_fold/virulence"/>
</dbReference>
<dbReference type="SUPFAM" id="SSF51126">
    <property type="entry name" value="Pectin lyase-like"/>
    <property type="match status" value="1"/>
</dbReference>